<dbReference type="Gene3D" id="3.40.50.300">
    <property type="entry name" value="P-loop containing nucleotide triphosphate hydrolases"/>
    <property type="match status" value="1"/>
</dbReference>
<keyword evidence="7" id="KW-0378">Hydrolase</keyword>
<dbReference type="OrthoDB" id="9786950at2"/>
<protein>
    <submittedName>
        <fullName evidence="7">Macrolide export ATP-binding/permease protein MacB</fullName>
        <ecNumber evidence="7">3.6.3.-</ecNumber>
    </submittedName>
</protein>
<comment type="similarity">
    <text evidence="5">Belongs to the ABC transporter superfamily. Macrolide exporter (TC 3.A.1.122) family.</text>
</comment>
<dbReference type="GO" id="GO:0016887">
    <property type="term" value="F:ATP hydrolysis activity"/>
    <property type="evidence" value="ECO:0007669"/>
    <property type="project" value="InterPro"/>
</dbReference>
<evidence type="ECO:0000256" key="4">
    <source>
        <dbReference type="ARBA" id="ARBA00022840"/>
    </source>
</evidence>
<dbReference type="GO" id="GO:0098796">
    <property type="term" value="C:membrane protein complex"/>
    <property type="evidence" value="ECO:0007669"/>
    <property type="project" value="UniProtKB-ARBA"/>
</dbReference>
<evidence type="ECO:0000256" key="3">
    <source>
        <dbReference type="ARBA" id="ARBA00022741"/>
    </source>
</evidence>
<evidence type="ECO:0000256" key="1">
    <source>
        <dbReference type="ARBA" id="ARBA00022448"/>
    </source>
</evidence>
<gene>
    <name evidence="7" type="primary">macB</name>
    <name evidence="7" type="ORF">TRIHO_44970</name>
</gene>
<dbReference type="Proteomes" id="UP000068382">
    <property type="component" value="Unassembled WGS sequence"/>
</dbReference>
<keyword evidence="2" id="KW-1003">Cell membrane</keyword>
<feature type="domain" description="ABC transporter" evidence="6">
    <location>
        <begin position="9"/>
        <end position="233"/>
    </location>
</feature>
<dbReference type="InterPro" id="IPR017871">
    <property type="entry name" value="ABC_transporter-like_CS"/>
</dbReference>
<dbReference type="InterPro" id="IPR003593">
    <property type="entry name" value="AAA+_ATPase"/>
</dbReference>
<dbReference type="PATRIC" id="fig|1768241.3.peg.4695"/>
<dbReference type="EC" id="3.6.3.-" evidence="7"/>
<keyword evidence="8" id="KW-1185">Reference proteome</keyword>
<evidence type="ECO:0000256" key="5">
    <source>
        <dbReference type="ARBA" id="ARBA00038388"/>
    </source>
</evidence>
<evidence type="ECO:0000313" key="7">
    <source>
        <dbReference type="EMBL" id="KUP90631.1"/>
    </source>
</evidence>
<dbReference type="SMART" id="SM00382">
    <property type="entry name" value="AAA"/>
    <property type="match status" value="1"/>
</dbReference>
<dbReference type="InterPro" id="IPR017911">
    <property type="entry name" value="MacB-like_ATP-bd"/>
</dbReference>
<dbReference type="RefSeq" id="WP_068248965.1">
    <property type="nucleotide sequence ID" value="NZ_LPUY01000138.1"/>
</dbReference>
<name>A0A132BQG1_9RHOB</name>
<dbReference type="InterPro" id="IPR015854">
    <property type="entry name" value="ABC_transpr_LolD-like"/>
</dbReference>
<keyword evidence="4 7" id="KW-0067">ATP-binding</keyword>
<dbReference type="GO" id="GO:0005524">
    <property type="term" value="F:ATP binding"/>
    <property type="evidence" value="ECO:0007669"/>
    <property type="project" value="UniProtKB-KW"/>
</dbReference>
<dbReference type="PROSITE" id="PS00211">
    <property type="entry name" value="ABC_TRANSPORTER_1"/>
    <property type="match status" value="1"/>
</dbReference>
<dbReference type="PANTHER" id="PTHR24220:SF659">
    <property type="entry name" value="TRANSPORTER, PUTATIVE-RELATED"/>
    <property type="match status" value="1"/>
</dbReference>
<dbReference type="PANTHER" id="PTHR24220">
    <property type="entry name" value="IMPORT ATP-BINDING PROTEIN"/>
    <property type="match status" value="1"/>
</dbReference>
<dbReference type="InterPro" id="IPR027417">
    <property type="entry name" value="P-loop_NTPase"/>
</dbReference>
<sequence length="234" mass="25097">MSTDARPVLSLQDVHLSLNGNTGPITILQNITLDVTRGETLALVGPSGSGKSSLLMVMGGLERASGGEVAAMGQDLTRLDEDALARFRRHHMGVVFQSFHLIPTMTALENVATPLELSGARDAFDRARAELEAVGLGHRCDHMPAQMSGGEQQRVALARAVVTQPDILLADEPTGNLDQANGAQVMDLLFDLRDRHNSTLVMVTHAPELAARCDRVVRLRDGRIHGDAAQEAAE</sequence>
<organism evidence="7 8">
    <name type="scientific">Tritonibacter horizontis</name>
    <dbReference type="NCBI Taxonomy" id="1768241"/>
    <lineage>
        <taxon>Bacteria</taxon>
        <taxon>Pseudomonadati</taxon>
        <taxon>Pseudomonadota</taxon>
        <taxon>Alphaproteobacteria</taxon>
        <taxon>Rhodobacterales</taxon>
        <taxon>Paracoccaceae</taxon>
        <taxon>Tritonibacter</taxon>
    </lineage>
</organism>
<dbReference type="AlphaFoldDB" id="A0A132BQG1"/>
<dbReference type="CDD" id="cd03255">
    <property type="entry name" value="ABC_MJ0796_LolCDE_FtsE"/>
    <property type="match status" value="1"/>
</dbReference>
<evidence type="ECO:0000256" key="2">
    <source>
        <dbReference type="ARBA" id="ARBA00022519"/>
    </source>
</evidence>
<dbReference type="SUPFAM" id="SSF52540">
    <property type="entry name" value="P-loop containing nucleoside triphosphate hydrolases"/>
    <property type="match status" value="1"/>
</dbReference>
<dbReference type="FunFam" id="3.40.50.300:FF:000032">
    <property type="entry name" value="Export ABC transporter ATP-binding protein"/>
    <property type="match status" value="1"/>
</dbReference>
<evidence type="ECO:0000259" key="6">
    <source>
        <dbReference type="PROSITE" id="PS50893"/>
    </source>
</evidence>
<dbReference type="InterPro" id="IPR003439">
    <property type="entry name" value="ABC_transporter-like_ATP-bd"/>
</dbReference>
<reference evidence="7 8" key="1">
    <citation type="submission" date="2015-12" db="EMBL/GenBank/DDBJ databases">
        <title>Genome sequence of the marine Rhodobacteraceae strain O3.65, Candidatus Tritonibacter horizontis.</title>
        <authorList>
            <person name="Poehlein A."/>
            <person name="Giebel H.A."/>
            <person name="Voget S."/>
            <person name="Brinkhoff T."/>
        </authorList>
    </citation>
    <scope>NUCLEOTIDE SEQUENCE [LARGE SCALE GENOMIC DNA]</scope>
    <source>
        <strain evidence="7 8">O3.65</strain>
    </source>
</reference>
<keyword evidence="1" id="KW-0813">Transport</keyword>
<dbReference type="GO" id="GO:0005886">
    <property type="term" value="C:plasma membrane"/>
    <property type="evidence" value="ECO:0007669"/>
    <property type="project" value="TreeGrafter"/>
</dbReference>
<proteinExistence type="inferred from homology"/>
<keyword evidence="3" id="KW-0547">Nucleotide-binding</keyword>
<comment type="caution">
    <text evidence="7">The sequence shown here is derived from an EMBL/GenBank/DDBJ whole genome shotgun (WGS) entry which is preliminary data.</text>
</comment>
<evidence type="ECO:0000313" key="8">
    <source>
        <dbReference type="Proteomes" id="UP000068382"/>
    </source>
</evidence>
<accession>A0A132BQG1</accession>
<keyword evidence="2" id="KW-0472">Membrane</keyword>
<dbReference type="PROSITE" id="PS50893">
    <property type="entry name" value="ABC_TRANSPORTER_2"/>
    <property type="match status" value="1"/>
</dbReference>
<dbReference type="Pfam" id="PF00005">
    <property type="entry name" value="ABC_tran"/>
    <property type="match status" value="1"/>
</dbReference>
<keyword evidence="2" id="KW-0997">Cell inner membrane</keyword>
<dbReference type="EMBL" id="LPUY01000138">
    <property type="protein sequence ID" value="KUP90631.1"/>
    <property type="molecule type" value="Genomic_DNA"/>
</dbReference>
<dbReference type="GO" id="GO:0022857">
    <property type="term" value="F:transmembrane transporter activity"/>
    <property type="evidence" value="ECO:0007669"/>
    <property type="project" value="TreeGrafter"/>
</dbReference>